<feature type="region of interest" description="Disordered" evidence="2">
    <location>
        <begin position="205"/>
        <end position="241"/>
    </location>
</feature>
<accession>A0A9Q0YS03</accession>
<sequence length="347" mass="39037">MEIYDSKGEYLMTVRGQKEEDGQEMLYRKCLTFESSLPACSLKLLSLASKGCLKLYSLQTSVRRVDPVPTHGPKRQIDMVKVREMLSSMSAPVPENVQHLMQTVEQYQENQSSVWSDIQQQVADSAVKNTSTAPMAGLLSMLARANDMSRLAGRESTDSNTVTDAMSKMMSSVCGGQVAGQTSGEDLYNSLRGICRNVSQMRVDEKREMRKGREDEEEMGEKESAGMEKELQPPLGDPKTAEKLERRLVAQLEALEERMMGRLERRLDAIETHLELRLNRIEAIVENLSQKCVERQKRSENLARRENQGNILQRLADAKEDELDVSREETTSGTQFDDSVSDTGQSS</sequence>
<evidence type="ECO:0000256" key="2">
    <source>
        <dbReference type="SAM" id="MobiDB-lite"/>
    </source>
</evidence>
<dbReference type="AlphaFoldDB" id="A0A9Q0YS03"/>
<dbReference type="EMBL" id="JAIZAY010000017">
    <property type="protein sequence ID" value="KAJ8025754.1"/>
    <property type="molecule type" value="Genomic_DNA"/>
</dbReference>
<dbReference type="Pfam" id="PF14958">
    <property type="entry name" value="PAAT-like"/>
    <property type="match status" value="1"/>
</dbReference>
<feature type="coiled-coil region" evidence="1">
    <location>
        <begin position="271"/>
        <end position="305"/>
    </location>
</feature>
<feature type="compositionally biased region" description="Basic and acidic residues" evidence="2">
    <location>
        <begin position="221"/>
        <end position="231"/>
    </location>
</feature>
<keyword evidence="4" id="KW-1185">Reference proteome</keyword>
<dbReference type="InterPro" id="IPR028043">
    <property type="entry name" value="PAAT-like"/>
</dbReference>
<name>A0A9Q0YS03_HOLLE</name>
<gene>
    <name evidence="3" type="ORF">HOLleu_33398</name>
</gene>
<organism evidence="3 4">
    <name type="scientific">Holothuria leucospilota</name>
    <name type="common">Black long sea cucumber</name>
    <name type="synonym">Mertensiothuria leucospilota</name>
    <dbReference type="NCBI Taxonomy" id="206669"/>
    <lineage>
        <taxon>Eukaryota</taxon>
        <taxon>Metazoa</taxon>
        <taxon>Echinodermata</taxon>
        <taxon>Eleutherozoa</taxon>
        <taxon>Echinozoa</taxon>
        <taxon>Holothuroidea</taxon>
        <taxon>Aspidochirotacea</taxon>
        <taxon>Aspidochirotida</taxon>
        <taxon>Holothuriidae</taxon>
        <taxon>Holothuria</taxon>
    </lineage>
</organism>
<comment type="caution">
    <text evidence="3">The sequence shown here is derived from an EMBL/GenBank/DDBJ whole genome shotgun (WGS) entry which is preliminary data.</text>
</comment>
<dbReference type="PANTHER" id="PTHR14787">
    <property type="entry name" value="C10ORF188 FAMILY MEMBER"/>
    <property type="match status" value="1"/>
</dbReference>
<keyword evidence="1" id="KW-0175">Coiled coil</keyword>
<feature type="region of interest" description="Disordered" evidence="2">
    <location>
        <begin position="313"/>
        <end position="347"/>
    </location>
</feature>
<protein>
    <submittedName>
        <fullName evidence="3">Uncharacterized protein</fullName>
    </submittedName>
</protein>
<evidence type="ECO:0000313" key="3">
    <source>
        <dbReference type="EMBL" id="KAJ8025754.1"/>
    </source>
</evidence>
<evidence type="ECO:0000313" key="4">
    <source>
        <dbReference type="Proteomes" id="UP001152320"/>
    </source>
</evidence>
<dbReference type="OrthoDB" id="5981473at2759"/>
<proteinExistence type="predicted"/>
<feature type="compositionally biased region" description="Basic and acidic residues" evidence="2">
    <location>
        <begin position="205"/>
        <end position="214"/>
    </location>
</feature>
<feature type="compositionally biased region" description="Polar residues" evidence="2">
    <location>
        <begin position="331"/>
        <end position="347"/>
    </location>
</feature>
<dbReference type="PANTHER" id="PTHR14787:SF1">
    <property type="entry name" value="ATPASE PAAT"/>
    <property type="match status" value="1"/>
</dbReference>
<reference evidence="3" key="1">
    <citation type="submission" date="2021-10" db="EMBL/GenBank/DDBJ databases">
        <title>Tropical sea cucumber genome reveals ecological adaptation and Cuvierian tubules defense mechanism.</title>
        <authorList>
            <person name="Chen T."/>
        </authorList>
    </citation>
    <scope>NUCLEOTIDE SEQUENCE</scope>
    <source>
        <strain evidence="3">Nanhai2018</strain>
        <tissue evidence="3">Muscle</tissue>
    </source>
</reference>
<evidence type="ECO:0000256" key="1">
    <source>
        <dbReference type="SAM" id="Coils"/>
    </source>
</evidence>
<dbReference type="Proteomes" id="UP001152320">
    <property type="component" value="Chromosome 17"/>
</dbReference>